<reference evidence="1 2" key="1">
    <citation type="submission" date="2021-02" db="EMBL/GenBank/DDBJ databases">
        <title>Leishmania (Mundinia) enrietti genome sequencing and assembly.</title>
        <authorList>
            <person name="Almutairi H."/>
            <person name="Gatherer D."/>
        </authorList>
    </citation>
    <scope>NUCLEOTIDE SEQUENCE [LARGE SCALE GENOMIC DNA]</scope>
    <source>
        <strain evidence="1">CUR178</strain>
    </source>
</reference>
<dbReference type="GeneID" id="94169913"/>
<gene>
    <name evidence="1" type="ORF">CUR178_02648</name>
</gene>
<organism evidence="1 2">
    <name type="scientific">Leishmania enriettii</name>
    <dbReference type="NCBI Taxonomy" id="5663"/>
    <lineage>
        <taxon>Eukaryota</taxon>
        <taxon>Discoba</taxon>
        <taxon>Euglenozoa</taxon>
        <taxon>Kinetoplastea</taxon>
        <taxon>Metakinetoplastina</taxon>
        <taxon>Trypanosomatida</taxon>
        <taxon>Trypanosomatidae</taxon>
        <taxon>Leishmaniinae</taxon>
        <taxon>Leishmania</taxon>
    </lineage>
</organism>
<accession>A0A836KN82</accession>
<dbReference type="KEGG" id="lenr:94169913"/>
<dbReference type="Proteomes" id="UP000674179">
    <property type="component" value="Chromosome 31"/>
</dbReference>
<evidence type="ECO:0008006" key="3">
    <source>
        <dbReference type="Google" id="ProtNLM"/>
    </source>
</evidence>
<protein>
    <recommendedName>
        <fullName evidence="3">Sodium stibogluconate resistance protein</fullName>
    </recommendedName>
</protein>
<evidence type="ECO:0000313" key="1">
    <source>
        <dbReference type="EMBL" id="KAG5471983.1"/>
    </source>
</evidence>
<evidence type="ECO:0000313" key="2">
    <source>
        <dbReference type="Proteomes" id="UP000674179"/>
    </source>
</evidence>
<dbReference type="OrthoDB" id="261177at2759"/>
<comment type="caution">
    <text evidence="1">The sequence shown here is derived from an EMBL/GenBank/DDBJ whole genome shotgun (WGS) entry which is preliminary data.</text>
</comment>
<sequence length="429" mass="48192">MLLSSTAHVEKVTGLAARYCLCTISHTQLLLHCLKLWKEAHFGDGGGFIDYDKKRHLRFGSGIVEEQCDSVDHDSRSGERRKQRWRMMDRTASLLFTLGLLEAKSRYYCLAFLVSYAGLLLRSYSTLTEQSKMNRVYANIVGHLEEACLLVWDLAKEYPDEYLSRLIMANVPRPSNFGHDGVSATGSSSRASTQNIHVIGGDQHRHLYASGCPWSPTQSALIPLVLARVVRLNVQESVSRHSQAQLHSPAQRLSYHYTEWNFDTGLVIVPGCSLHMLRKSLPAFVPGRSTWAHYATMAERNQFRSQTAGEDAHLREGSVAVPVPEDGGAAKKQEERIKQCEAKLIKKRRQINRDLDLSDEHTCVALCLEEACALVIAAMFLSFVAQRKVCRSHRTSICFFGKNIVTGMYGSDSSEWHIMAAILRKHLEG</sequence>
<dbReference type="PANTHER" id="PTHR40744">
    <property type="entry name" value="SODIUM STIBOGLUCONATE RESISTANCE PROTEIN-RELATED"/>
    <property type="match status" value="1"/>
</dbReference>
<name>A0A836KN82_LEIEN</name>
<proteinExistence type="predicted"/>
<keyword evidence="2" id="KW-1185">Reference proteome</keyword>
<dbReference type="EMBL" id="JAFHKP010000031">
    <property type="protein sequence ID" value="KAG5471983.1"/>
    <property type="molecule type" value="Genomic_DNA"/>
</dbReference>
<dbReference type="RefSeq" id="XP_067690506.1">
    <property type="nucleotide sequence ID" value="XM_067834403.1"/>
</dbReference>
<dbReference type="AlphaFoldDB" id="A0A836KN82"/>
<dbReference type="PANTHER" id="PTHR40744:SF1">
    <property type="entry name" value="SODIUM STIBOGLUCONATE RESISTANCE PROTEIN"/>
    <property type="match status" value="1"/>
</dbReference>